<evidence type="ECO:0000259" key="2">
    <source>
        <dbReference type="Pfam" id="PF17408"/>
    </source>
</evidence>
<dbReference type="Gene3D" id="1.20.140.90">
    <property type="entry name" value="Malonyl-CoA decarboxylase, oligemerization domain"/>
    <property type="match status" value="1"/>
</dbReference>
<dbReference type="RefSeq" id="WP_093250092.1">
    <property type="nucleotide sequence ID" value="NZ_FNQM01000003.1"/>
</dbReference>
<protein>
    <submittedName>
        <fullName evidence="3">Malonyl-CoA decarboxylase</fullName>
    </submittedName>
</protein>
<reference evidence="3 4" key="1">
    <citation type="submission" date="2016-10" db="EMBL/GenBank/DDBJ databases">
        <authorList>
            <person name="de Groot N.N."/>
        </authorList>
    </citation>
    <scope>NUCLEOTIDE SEQUENCE [LARGE SCALE GENOMIC DNA]</scope>
    <source>
        <strain evidence="3 4">DSM 15345</strain>
    </source>
</reference>
<dbReference type="InterPro" id="IPR035372">
    <property type="entry name" value="MCD_N"/>
</dbReference>
<dbReference type="OrthoDB" id="5292736at2"/>
<dbReference type="InterPro" id="IPR007956">
    <property type="entry name" value="Malonyl_CoA_deC_C"/>
</dbReference>
<dbReference type="PANTHER" id="PTHR28641">
    <property type="match status" value="1"/>
</dbReference>
<dbReference type="InterPro" id="IPR038917">
    <property type="entry name" value="Malonyl_CoA_deC"/>
</dbReference>
<dbReference type="InterPro" id="IPR042303">
    <property type="entry name" value="Malonyl_CoA_deC_C_sf"/>
</dbReference>
<dbReference type="Gene3D" id="3.40.630.150">
    <property type="entry name" value="Malonyl-CoA decarboxylase, catalytic domain"/>
    <property type="match status" value="2"/>
</dbReference>
<evidence type="ECO:0000259" key="1">
    <source>
        <dbReference type="Pfam" id="PF05292"/>
    </source>
</evidence>
<dbReference type="AlphaFoldDB" id="A0A1H3YCL1"/>
<name>A0A1H3YCL1_9RHOB</name>
<feature type="domain" description="Malonyl-CoA decarboxylase C-terminal" evidence="1">
    <location>
        <begin position="329"/>
        <end position="390"/>
    </location>
</feature>
<dbReference type="GO" id="GO:0050080">
    <property type="term" value="F:malonyl-CoA decarboxylase activity"/>
    <property type="evidence" value="ECO:0007669"/>
    <property type="project" value="InterPro"/>
</dbReference>
<feature type="domain" description="Malonyl-CoA decarboxylase N-terminal" evidence="2">
    <location>
        <begin position="75"/>
        <end position="159"/>
    </location>
</feature>
<dbReference type="STRING" id="89524.SAMN05444370_10319"/>
<dbReference type="Pfam" id="PF17408">
    <property type="entry name" value="MCD_N"/>
    <property type="match status" value="1"/>
</dbReference>
<evidence type="ECO:0000313" key="3">
    <source>
        <dbReference type="EMBL" id="SEA08692.1"/>
    </source>
</evidence>
<keyword evidence="4" id="KW-1185">Reference proteome</keyword>
<dbReference type="InterPro" id="IPR038351">
    <property type="entry name" value="MCD_N_sf"/>
</dbReference>
<proteinExistence type="predicted"/>
<feature type="domain" description="Malonyl-CoA decarboxylase C-terminal" evidence="1">
    <location>
        <begin position="162"/>
        <end position="308"/>
    </location>
</feature>
<evidence type="ECO:0000313" key="4">
    <source>
        <dbReference type="Proteomes" id="UP000198703"/>
    </source>
</evidence>
<gene>
    <name evidence="3" type="ORF">SAMN05444370_10319</name>
</gene>
<organism evidence="3 4">
    <name type="scientific">Rubrimonas cliftonensis</name>
    <dbReference type="NCBI Taxonomy" id="89524"/>
    <lineage>
        <taxon>Bacteria</taxon>
        <taxon>Pseudomonadati</taxon>
        <taxon>Pseudomonadota</taxon>
        <taxon>Alphaproteobacteria</taxon>
        <taxon>Rhodobacterales</taxon>
        <taxon>Paracoccaceae</taxon>
        <taxon>Rubrimonas</taxon>
    </lineage>
</organism>
<dbReference type="GO" id="GO:0006633">
    <property type="term" value="P:fatty acid biosynthetic process"/>
    <property type="evidence" value="ECO:0007669"/>
    <property type="project" value="InterPro"/>
</dbReference>
<dbReference type="EMBL" id="FNQM01000003">
    <property type="protein sequence ID" value="SEA08692.1"/>
    <property type="molecule type" value="Genomic_DNA"/>
</dbReference>
<dbReference type="PANTHER" id="PTHR28641:SF1">
    <property type="entry name" value="MALONYL-COA DECARBOXYLASE, MITOCHONDRIAL"/>
    <property type="match status" value="1"/>
</dbReference>
<dbReference type="Pfam" id="PF05292">
    <property type="entry name" value="MCD"/>
    <property type="match status" value="2"/>
</dbReference>
<accession>A0A1H3YCL1</accession>
<dbReference type="Proteomes" id="UP000198703">
    <property type="component" value="Unassembled WGS sequence"/>
</dbReference>
<sequence length="420" mass="45934">MSVVSDLLERVSEIGNALLPGAATRDAPLEDLCERLASGRGEATGLALAGRVLDRLEAMDDAARVEAFAMLAERFGPNRARLEAAVEAWRAAPDDDALARAVHFSSEPRSQELVRRLNSPPGATARLVRLRAALLRALRENSRLEGLDRDFRHLFGSWFNRGFLRIQRIDWSTPAEVLEKIISYEAVHEIRGWEELRRRVAAPDRRLYAFFHPAMPGDPLIFVQVALTADIPGAIGPVLAEDRAPHPAEQARVAAFYSITNCHEGLRGVSFGAFLIKQVVEELSRELPRLRTFVTLSPIPGLRAWLAGGAPELSDEARATMAAEPPPPDALARAAAVYLAEAKSRGGPLDPVARFHLGNGAVLHRVNPEADASERGMAASWGCMVNYLYDLDAIERNHEAFAGEGAIATAPAVRRLLPRR</sequence>